<reference evidence="2" key="1">
    <citation type="submission" date="2018-02" db="EMBL/GenBank/DDBJ databases">
        <title>Genome sequencing of Solimonas sp. HR-BB.</title>
        <authorList>
            <person name="Lee Y."/>
            <person name="Jeon C.O."/>
        </authorList>
    </citation>
    <scope>NUCLEOTIDE SEQUENCE [LARGE SCALE GENOMIC DNA]</scope>
    <source>
        <strain evidence="2">HR-U</strain>
    </source>
</reference>
<dbReference type="EMBL" id="PTRA01000010">
    <property type="protein sequence ID" value="PQA53208.1"/>
    <property type="molecule type" value="Genomic_DNA"/>
</dbReference>
<dbReference type="RefSeq" id="WP_104716122.1">
    <property type="nucleotide sequence ID" value="NZ_PTRA01000010.1"/>
</dbReference>
<dbReference type="PROSITE" id="PS51257">
    <property type="entry name" value="PROKAR_LIPOPROTEIN"/>
    <property type="match status" value="1"/>
</dbReference>
<evidence type="ECO:0000313" key="2">
    <source>
        <dbReference type="Proteomes" id="UP000239590"/>
    </source>
</evidence>
<dbReference type="Proteomes" id="UP000239590">
    <property type="component" value="Unassembled WGS sequence"/>
</dbReference>
<dbReference type="OrthoDB" id="952506at2"/>
<proteinExistence type="predicted"/>
<sequence>MKFHFGFLLAGILTACTPAKEVTPVFPRYFIGDKITVTHPLRLLLKGGEIKDPTLIQAFVNRQSLGSVFSFENTAIQGDTALFFASPDTLQFSFVAGKHTVQQTGKEFTITGPQTSDEAYPEELERYFTTKSLRAGDTEPVQRVYKAYGDYNYLELPVLSYFFKSSKGYTYGGGRAYTELDESSARNLPAGDTLLVKAYRLGVKAQ</sequence>
<gene>
    <name evidence="1" type="ORF">C5O19_25095</name>
</gene>
<dbReference type="AlphaFoldDB" id="A0A2S7IEW8"/>
<name>A0A2S7IEW8_9BACT</name>
<accession>A0A2S7IEW8</accession>
<protein>
    <submittedName>
        <fullName evidence="1">Uncharacterized protein</fullName>
    </submittedName>
</protein>
<organism evidence="1 2">
    <name type="scientific">Siphonobacter curvatus</name>
    <dbReference type="NCBI Taxonomy" id="2094562"/>
    <lineage>
        <taxon>Bacteria</taxon>
        <taxon>Pseudomonadati</taxon>
        <taxon>Bacteroidota</taxon>
        <taxon>Cytophagia</taxon>
        <taxon>Cytophagales</taxon>
        <taxon>Cytophagaceae</taxon>
        <taxon>Siphonobacter</taxon>
    </lineage>
</organism>
<evidence type="ECO:0000313" key="1">
    <source>
        <dbReference type="EMBL" id="PQA53208.1"/>
    </source>
</evidence>
<comment type="caution">
    <text evidence="1">The sequence shown here is derived from an EMBL/GenBank/DDBJ whole genome shotgun (WGS) entry which is preliminary data.</text>
</comment>
<keyword evidence="2" id="KW-1185">Reference proteome</keyword>